<dbReference type="AlphaFoldDB" id="A0A0F9JX16"/>
<dbReference type="EMBL" id="LAZR01009157">
    <property type="protein sequence ID" value="KKM74334.1"/>
    <property type="molecule type" value="Genomic_DNA"/>
</dbReference>
<comment type="caution">
    <text evidence="1">The sequence shown here is derived from an EMBL/GenBank/DDBJ whole genome shotgun (WGS) entry which is preliminary data.</text>
</comment>
<protein>
    <submittedName>
        <fullName evidence="1">Uncharacterized protein</fullName>
    </submittedName>
</protein>
<reference evidence="1" key="1">
    <citation type="journal article" date="2015" name="Nature">
        <title>Complex archaea that bridge the gap between prokaryotes and eukaryotes.</title>
        <authorList>
            <person name="Spang A."/>
            <person name="Saw J.H."/>
            <person name="Jorgensen S.L."/>
            <person name="Zaremba-Niedzwiedzka K."/>
            <person name="Martijn J."/>
            <person name="Lind A.E."/>
            <person name="van Eijk R."/>
            <person name="Schleper C."/>
            <person name="Guy L."/>
            <person name="Ettema T.J."/>
        </authorList>
    </citation>
    <scope>NUCLEOTIDE SEQUENCE</scope>
</reference>
<gene>
    <name evidence="1" type="ORF">LCGC14_1401350</name>
</gene>
<evidence type="ECO:0000313" key="1">
    <source>
        <dbReference type="EMBL" id="KKM74334.1"/>
    </source>
</evidence>
<accession>A0A0F9JX16</accession>
<proteinExistence type="predicted"/>
<organism evidence="1">
    <name type="scientific">marine sediment metagenome</name>
    <dbReference type="NCBI Taxonomy" id="412755"/>
    <lineage>
        <taxon>unclassified sequences</taxon>
        <taxon>metagenomes</taxon>
        <taxon>ecological metagenomes</taxon>
    </lineage>
</organism>
<sequence>METDEIHKKETTEREIPIEPLYEGDLSIEDVQENPTLKPILEINKSYIETQKLINNSVWKLNEEKQAINQLLELNPKYSETILMGKVQMLMANVEQIKFLMESQQKMLIKAIQDMINNSKGQVGELSRLQEEIEGLLGQIEYKKTEAKNPEEQQEEAGK</sequence>
<name>A0A0F9JX16_9ZZZZ</name>